<protein>
    <submittedName>
        <fullName evidence="2">Membrane-associated phospholipid phosphatase</fullName>
    </submittedName>
</protein>
<keyword evidence="1" id="KW-0472">Membrane</keyword>
<organism evidence="2 3">
    <name type="scientific">Streptomyces achromogenes</name>
    <dbReference type="NCBI Taxonomy" id="67255"/>
    <lineage>
        <taxon>Bacteria</taxon>
        <taxon>Bacillati</taxon>
        <taxon>Actinomycetota</taxon>
        <taxon>Actinomycetes</taxon>
        <taxon>Kitasatosporales</taxon>
        <taxon>Streptomycetaceae</taxon>
        <taxon>Streptomyces</taxon>
    </lineage>
</organism>
<name>A0ABU0QE90_STRAH</name>
<accession>A0ABU0QE90</accession>
<evidence type="ECO:0000256" key="1">
    <source>
        <dbReference type="SAM" id="Phobius"/>
    </source>
</evidence>
<gene>
    <name evidence="2" type="ORF">QFZ56_007950</name>
</gene>
<sequence length="163" mass="16475">MKARAGRLLGTLAVLGVGAGVVTWLSPGGLGEVGAVEVTGGASASAYRSVTGSVADAPSWLGPLLDMATEGTLVILGMLLVWMWWTAIRRKDTRGIAGSVLTGLGTVVAYAVSEAVKLVVDEERPCRALRAGVESVAECPGVGDWSFPSNHATGAVTLVGGVG</sequence>
<keyword evidence="3" id="KW-1185">Reference proteome</keyword>
<evidence type="ECO:0000313" key="3">
    <source>
        <dbReference type="Proteomes" id="UP001243364"/>
    </source>
</evidence>
<evidence type="ECO:0000313" key="2">
    <source>
        <dbReference type="EMBL" id="MDQ0688987.1"/>
    </source>
</evidence>
<dbReference type="EMBL" id="JAUSYA010000001">
    <property type="protein sequence ID" value="MDQ0688987.1"/>
    <property type="molecule type" value="Genomic_DNA"/>
</dbReference>
<reference evidence="2 3" key="1">
    <citation type="submission" date="2023-07" db="EMBL/GenBank/DDBJ databases">
        <title>Comparative genomics of wheat-associated soil bacteria to identify genetic determinants of phenazine resistance.</title>
        <authorList>
            <person name="Mouncey N."/>
        </authorList>
    </citation>
    <scope>NUCLEOTIDE SEQUENCE [LARGE SCALE GENOMIC DNA]</scope>
    <source>
        <strain evidence="2 3">W4I19-2</strain>
    </source>
</reference>
<feature type="transmembrane region" description="Helical" evidence="1">
    <location>
        <begin position="67"/>
        <end position="85"/>
    </location>
</feature>
<dbReference type="Proteomes" id="UP001243364">
    <property type="component" value="Unassembled WGS sequence"/>
</dbReference>
<proteinExistence type="predicted"/>
<dbReference type="SUPFAM" id="SSF48317">
    <property type="entry name" value="Acid phosphatase/Vanadium-dependent haloperoxidase"/>
    <property type="match status" value="1"/>
</dbReference>
<comment type="caution">
    <text evidence="2">The sequence shown here is derived from an EMBL/GenBank/DDBJ whole genome shotgun (WGS) entry which is preliminary data.</text>
</comment>
<keyword evidence="1" id="KW-0812">Transmembrane</keyword>
<keyword evidence="1" id="KW-1133">Transmembrane helix</keyword>
<dbReference type="InterPro" id="IPR036938">
    <property type="entry name" value="PAP2/HPO_sf"/>
</dbReference>